<keyword evidence="1" id="KW-0645">Protease</keyword>
<evidence type="ECO:0000313" key="11">
    <source>
        <dbReference type="Proteomes" id="UP000622475"/>
    </source>
</evidence>
<dbReference type="Gene3D" id="3.40.50.1820">
    <property type="entry name" value="alpha/beta hydrolase"/>
    <property type="match status" value="1"/>
</dbReference>
<dbReference type="Gene3D" id="2.140.10.30">
    <property type="entry name" value="Dipeptidylpeptidase IV, N-terminal domain"/>
    <property type="match status" value="1"/>
</dbReference>
<protein>
    <recommendedName>
        <fullName evidence="5">Acyl-peptide hydrolase</fullName>
    </recommendedName>
    <alternativeName>
        <fullName evidence="4">Acylaminoacyl-peptidase</fullName>
    </alternativeName>
</protein>
<dbReference type="PANTHER" id="PTHR11731">
    <property type="entry name" value="PROTEASE FAMILY S9B,C DIPEPTIDYL-PEPTIDASE IV-RELATED"/>
    <property type="match status" value="1"/>
</dbReference>
<keyword evidence="2" id="KW-0378">Hydrolase</keyword>
<evidence type="ECO:0000256" key="4">
    <source>
        <dbReference type="ARBA" id="ARBA00032284"/>
    </source>
</evidence>
<evidence type="ECO:0000256" key="2">
    <source>
        <dbReference type="ARBA" id="ARBA00022801"/>
    </source>
</evidence>
<feature type="domain" description="Dipeptidylpeptidase IV N-terminal" evidence="9">
    <location>
        <begin position="348"/>
        <end position="512"/>
    </location>
</feature>
<dbReference type="GO" id="GO:0004252">
    <property type="term" value="F:serine-type endopeptidase activity"/>
    <property type="evidence" value="ECO:0007669"/>
    <property type="project" value="InterPro"/>
</dbReference>
<dbReference type="SUPFAM" id="SSF53474">
    <property type="entry name" value="alpha/beta-Hydrolases"/>
    <property type="match status" value="1"/>
</dbReference>
<feature type="domain" description="Peptidase S9 prolyl oligopeptidase catalytic" evidence="8">
    <location>
        <begin position="604"/>
        <end position="799"/>
    </location>
</feature>
<gene>
    <name evidence="10" type="ORF">IRJ16_05600</name>
</gene>
<evidence type="ECO:0000313" key="10">
    <source>
        <dbReference type="EMBL" id="MBE9661350.1"/>
    </source>
</evidence>
<dbReference type="EMBL" id="JADFFL010000002">
    <property type="protein sequence ID" value="MBE9661350.1"/>
    <property type="molecule type" value="Genomic_DNA"/>
</dbReference>
<evidence type="ECO:0000256" key="1">
    <source>
        <dbReference type="ARBA" id="ARBA00022670"/>
    </source>
</evidence>
<evidence type="ECO:0000256" key="5">
    <source>
        <dbReference type="ARBA" id="ARBA00032596"/>
    </source>
</evidence>
<dbReference type="Gene3D" id="2.120.10.30">
    <property type="entry name" value="TolB, C-terminal domain"/>
    <property type="match status" value="1"/>
</dbReference>
<dbReference type="InterPro" id="IPR001375">
    <property type="entry name" value="Peptidase_S9_cat"/>
</dbReference>
<feature type="region of interest" description="Disordered" evidence="7">
    <location>
        <begin position="149"/>
        <end position="184"/>
    </location>
</feature>
<evidence type="ECO:0000256" key="6">
    <source>
        <dbReference type="ARBA" id="ARBA00045885"/>
    </source>
</evidence>
<dbReference type="AlphaFoldDB" id="A0A929KZC8"/>
<comment type="function">
    <text evidence="6">This enzyme catalyzes the hydrolysis of the N-terminal peptide bond of an N-acetylated peptide to generate an N-acetylated amino acid and a peptide with a free N-terminus. It preferentially cleaves off Ac-Ala, Ac-Met and Ac-Ser. Also, involved in the degradation of oxidized and glycated proteins.</text>
</comment>
<evidence type="ECO:0000256" key="3">
    <source>
        <dbReference type="ARBA" id="ARBA00022990"/>
    </source>
</evidence>
<dbReference type="PANTHER" id="PTHR11731:SF193">
    <property type="entry name" value="DIPEPTIDYL PEPTIDASE 9"/>
    <property type="match status" value="1"/>
</dbReference>
<evidence type="ECO:0000256" key="7">
    <source>
        <dbReference type="SAM" id="MobiDB-lite"/>
    </source>
</evidence>
<name>A0A929KZC8_9SPHI</name>
<dbReference type="InterPro" id="IPR002471">
    <property type="entry name" value="Pept_S9_AS"/>
</dbReference>
<proteinExistence type="predicted"/>
<dbReference type="Pfam" id="PF00930">
    <property type="entry name" value="DPPIV_N"/>
    <property type="match status" value="1"/>
</dbReference>
<accession>A0A929KZC8</accession>
<reference evidence="10" key="1">
    <citation type="submission" date="2020-10" db="EMBL/GenBank/DDBJ databases">
        <title>Mucilaginibacter mali sp. nov., isolated from rhizosphere soil of apple orchard.</title>
        <authorList>
            <person name="Lee J.-S."/>
            <person name="Kim H.S."/>
            <person name="Kim J.-S."/>
        </authorList>
    </citation>
    <scope>NUCLEOTIDE SEQUENCE</scope>
    <source>
        <strain evidence="10">KCTC 22746</strain>
    </source>
</reference>
<keyword evidence="11" id="KW-1185">Reference proteome</keyword>
<dbReference type="Proteomes" id="UP000622475">
    <property type="component" value="Unassembled WGS sequence"/>
</dbReference>
<evidence type="ECO:0000259" key="8">
    <source>
        <dbReference type="Pfam" id="PF00326"/>
    </source>
</evidence>
<dbReference type="GO" id="GO:0006508">
    <property type="term" value="P:proteolysis"/>
    <property type="evidence" value="ECO:0007669"/>
    <property type="project" value="UniProtKB-KW"/>
</dbReference>
<dbReference type="SUPFAM" id="SSF82171">
    <property type="entry name" value="DPP6 N-terminal domain-like"/>
    <property type="match status" value="1"/>
</dbReference>
<keyword evidence="3" id="KW-0007">Acetylation</keyword>
<dbReference type="InterPro" id="IPR050278">
    <property type="entry name" value="Serine_Prot_S9B/DPPIV"/>
</dbReference>
<dbReference type="InterPro" id="IPR002469">
    <property type="entry name" value="Peptidase_S9B_N"/>
</dbReference>
<dbReference type="InterPro" id="IPR011042">
    <property type="entry name" value="6-blade_b-propeller_TolB-like"/>
</dbReference>
<organism evidence="10 11">
    <name type="scientific">Mucilaginibacter myungsuensis</name>
    <dbReference type="NCBI Taxonomy" id="649104"/>
    <lineage>
        <taxon>Bacteria</taxon>
        <taxon>Pseudomonadati</taxon>
        <taxon>Bacteroidota</taxon>
        <taxon>Sphingobacteriia</taxon>
        <taxon>Sphingobacteriales</taxon>
        <taxon>Sphingobacteriaceae</taxon>
        <taxon>Mucilaginibacter</taxon>
    </lineage>
</organism>
<dbReference type="GO" id="GO:0008239">
    <property type="term" value="F:dipeptidyl-peptidase activity"/>
    <property type="evidence" value="ECO:0007669"/>
    <property type="project" value="TreeGrafter"/>
</dbReference>
<comment type="caution">
    <text evidence="10">The sequence shown here is derived from an EMBL/GenBank/DDBJ whole genome shotgun (WGS) entry which is preliminary data.</text>
</comment>
<evidence type="ECO:0000259" key="9">
    <source>
        <dbReference type="Pfam" id="PF00930"/>
    </source>
</evidence>
<feature type="compositionally biased region" description="Gly residues" evidence="7">
    <location>
        <begin position="150"/>
        <end position="178"/>
    </location>
</feature>
<dbReference type="InterPro" id="IPR029058">
    <property type="entry name" value="AB_hydrolase_fold"/>
</dbReference>
<sequence length="800" mass="88403">MGSQPTAVSWSDDSKKVFFTWNPEAKARDGQYYITPEDTKPKLITPEERRNMPAAVQGVWNKKHTLQLIEKQGDIYILDPKTKKETQLTATVDRESAPMWNVDETKVFYARGDNYYAVTLNGGLTQQLTNFIRGGAGATLPLAPTPMGAGAAGGARGGRQGQGGGAAGQAVAGRGGAAQSGNEQERWLRAQQMDLFDVLKDRAQRGNDGANAGGRFGRASAGGGQAKKMTELQVEDKNLGSIVVSPDGQYVTYRLTKFADGGKATIVPSYVTTSGFTEDIISRTKVGAPLSTSEMFVYDVKRDTMYKVSVKEIPGIKDLPDYVKEYPKQLEERTKANADRAVSMQGPFWSEDGKNGVVIVSAQDNKDRWIMKLNAATGKLSLLDRQRDEAWIGGPGISSFGGSVGWLDNTHYYFQSEATGYSHIYVVDVNTGVKKQLTNGKWEVSGLKLSNDKKSFYFSGNMDHPGVSDYFRLPVTGGTPVKLTSLKGGNEVELSPDEKWLAIRYSYTNKPYELFIQANKAGAKAVQVTDKAASDEFKSYDWRAPEIFSFKNRGGADIYGRVYTPKNPLPSHPAVVFVHGAGYLQDVMYKWSTSYFREFMFNNMLADEGYTVLEIDYTASAGYGRDIRTGIYRHMGGKDLTDHIDAVKILVDKYGVNPKNVGMYGGSYGGFMTLMALFTAPETFSAGAALRSVTDWAHYNHGYTANILNEPFNDEIAYKRSSPINFANGLKGDLLMCHGMIDDNVNYQDIIRLNQKLIELKKDNWSLASYPLESHGFIEPSSWTDEYKRIHALFEASLKK</sequence>
<dbReference type="Pfam" id="PF00326">
    <property type="entry name" value="Peptidase_S9"/>
    <property type="match status" value="1"/>
</dbReference>
<dbReference type="PROSITE" id="PS00708">
    <property type="entry name" value="PRO_ENDOPEP_SER"/>
    <property type="match status" value="1"/>
</dbReference>